<evidence type="ECO:0000313" key="7">
    <source>
        <dbReference type="EMBL" id="MDI7922340.1"/>
    </source>
</evidence>
<dbReference type="AlphaFoldDB" id="A0AAE3QF23"/>
<evidence type="ECO:0000313" key="8">
    <source>
        <dbReference type="Proteomes" id="UP001161580"/>
    </source>
</evidence>
<dbReference type="Pfam" id="PF00765">
    <property type="entry name" value="Autoind_synth"/>
    <property type="match status" value="1"/>
</dbReference>
<proteinExistence type="inferred from homology"/>
<evidence type="ECO:0000256" key="5">
    <source>
        <dbReference type="PROSITE-ProRule" id="PRU00533"/>
    </source>
</evidence>
<dbReference type="EMBL" id="JALDYZ010000004">
    <property type="protein sequence ID" value="MDI7922340.1"/>
    <property type="molecule type" value="Genomic_DNA"/>
</dbReference>
<dbReference type="GO" id="GO:0009372">
    <property type="term" value="P:quorum sensing"/>
    <property type="evidence" value="ECO:0007669"/>
    <property type="project" value="UniProtKB-UniRule"/>
</dbReference>
<comment type="caution">
    <text evidence="7">The sequence shown here is derived from an EMBL/GenBank/DDBJ whole genome shotgun (WGS) entry which is preliminary data.</text>
</comment>
<keyword evidence="8" id="KW-1185">Reference proteome</keyword>
<accession>A0AAE3QF23</accession>
<dbReference type="PANTHER" id="PTHR39322">
    <property type="entry name" value="ACYL-HOMOSERINE-LACTONE SYNTHASE"/>
    <property type="match status" value="1"/>
</dbReference>
<dbReference type="RefSeq" id="WP_311787718.1">
    <property type="nucleotide sequence ID" value="NZ_JALDYY010000011.1"/>
</dbReference>
<reference evidence="7" key="1">
    <citation type="submission" date="2022-03" db="EMBL/GenBank/DDBJ databases">
        <title>Fererhizobium litorale gen. nov., sp. nov., isolated from sandy sediments of the Sea of Japan seashore.</title>
        <authorList>
            <person name="Romanenko L."/>
            <person name="Kurilenko V."/>
            <person name="Otstavnykh N."/>
            <person name="Svetashev V."/>
            <person name="Tekutyeva L."/>
            <person name="Isaeva M."/>
            <person name="Mikhailov V."/>
        </authorList>
    </citation>
    <scope>NUCLEOTIDE SEQUENCE</scope>
    <source>
        <strain evidence="7">KMM 9576</strain>
    </source>
</reference>
<dbReference type="EC" id="2.3.1.184" evidence="6"/>
<dbReference type="InterPro" id="IPR016181">
    <property type="entry name" value="Acyl_CoA_acyltransferase"/>
</dbReference>
<dbReference type="PRINTS" id="PR01549">
    <property type="entry name" value="AUTOINDCRSYN"/>
</dbReference>
<keyword evidence="2 6" id="KW-0808">Transferase</keyword>
<dbReference type="GO" id="GO:0061579">
    <property type="term" value="F:N-acyl homoserine lactone synthase activity"/>
    <property type="evidence" value="ECO:0007669"/>
    <property type="project" value="UniProtKB-UniRule"/>
</dbReference>
<keyword evidence="1 5" id="KW-0673">Quorum sensing</keyword>
<evidence type="ECO:0000256" key="4">
    <source>
        <dbReference type="ARBA" id="ARBA00022929"/>
    </source>
</evidence>
<keyword evidence="4 5" id="KW-0071">Autoinducer synthesis</keyword>
<evidence type="ECO:0000256" key="2">
    <source>
        <dbReference type="ARBA" id="ARBA00022679"/>
    </source>
</evidence>
<gene>
    <name evidence="7" type="ORF">MRS75_09605</name>
</gene>
<dbReference type="InterPro" id="IPR001690">
    <property type="entry name" value="Autoind_synthase"/>
</dbReference>
<dbReference type="SUPFAM" id="SSF55729">
    <property type="entry name" value="Acyl-CoA N-acyltransferases (Nat)"/>
    <property type="match status" value="1"/>
</dbReference>
<evidence type="ECO:0000256" key="6">
    <source>
        <dbReference type="RuleBase" id="RU361135"/>
    </source>
</evidence>
<sequence>MILYITPENRHLYRKQVDQYFRIRKTVFHDTLKWDVQTHGDMEYDKYDSMPCTYVLYLTSTGEVSGGLRQMRMTGPTLTWEKFADMVEDRTQIFSAKVTETTRFVIRPQEKDVRVSSGVNRTAIELCNASLEYGLSQGITRHVAICEERVVKLTRLFGVQCQTIGRRATSNGDDILCVSWEVSSASLEKLAWVKSHYAVAS</sequence>
<evidence type="ECO:0000256" key="3">
    <source>
        <dbReference type="ARBA" id="ARBA00022691"/>
    </source>
</evidence>
<dbReference type="PANTHER" id="PTHR39322:SF1">
    <property type="entry name" value="ISOVALERYL-HOMOSERINE LACTONE SYNTHASE"/>
    <property type="match status" value="1"/>
</dbReference>
<protein>
    <recommendedName>
        <fullName evidence="6">Acyl-homoserine-lactone synthase</fullName>
        <ecNumber evidence="6">2.3.1.184</ecNumber>
    </recommendedName>
    <alternativeName>
        <fullName evidence="6">Autoinducer synthesis protein</fullName>
    </alternativeName>
</protein>
<organism evidence="7 8">
    <name type="scientific">Ferirhizobium litorale</name>
    <dbReference type="NCBI Taxonomy" id="2927786"/>
    <lineage>
        <taxon>Bacteria</taxon>
        <taxon>Pseudomonadati</taxon>
        <taxon>Pseudomonadota</taxon>
        <taxon>Alphaproteobacteria</taxon>
        <taxon>Hyphomicrobiales</taxon>
        <taxon>Rhizobiaceae</taxon>
        <taxon>Ferirhizobium</taxon>
    </lineage>
</organism>
<dbReference type="Proteomes" id="UP001161580">
    <property type="component" value="Unassembled WGS sequence"/>
</dbReference>
<keyword evidence="3 6" id="KW-0949">S-adenosyl-L-methionine</keyword>
<comment type="catalytic activity">
    <reaction evidence="6">
        <text>a fatty acyl-[ACP] + S-adenosyl-L-methionine = an N-acyl-L-homoserine lactone + S-methyl-5'-thioadenosine + holo-[ACP] + H(+)</text>
        <dbReference type="Rhea" id="RHEA:10096"/>
        <dbReference type="Rhea" id="RHEA-COMP:9685"/>
        <dbReference type="Rhea" id="RHEA-COMP:14125"/>
        <dbReference type="ChEBI" id="CHEBI:15378"/>
        <dbReference type="ChEBI" id="CHEBI:17509"/>
        <dbReference type="ChEBI" id="CHEBI:55474"/>
        <dbReference type="ChEBI" id="CHEBI:59789"/>
        <dbReference type="ChEBI" id="CHEBI:64479"/>
        <dbReference type="ChEBI" id="CHEBI:138651"/>
        <dbReference type="EC" id="2.3.1.184"/>
    </reaction>
</comment>
<dbReference type="Gene3D" id="3.40.630.30">
    <property type="match status" value="1"/>
</dbReference>
<name>A0AAE3QF23_9HYPH</name>
<dbReference type="PROSITE" id="PS51187">
    <property type="entry name" value="AUTOINDUCER_SYNTH_2"/>
    <property type="match status" value="1"/>
</dbReference>
<comment type="similarity">
    <text evidence="5 6">Belongs to the autoinducer synthase family.</text>
</comment>
<evidence type="ECO:0000256" key="1">
    <source>
        <dbReference type="ARBA" id="ARBA00022654"/>
    </source>
</evidence>
<dbReference type="GO" id="GO:0007165">
    <property type="term" value="P:signal transduction"/>
    <property type="evidence" value="ECO:0007669"/>
    <property type="project" value="TreeGrafter"/>
</dbReference>